<protein>
    <submittedName>
        <fullName evidence="1">Uncharacterized protein</fullName>
    </submittedName>
</protein>
<dbReference type="AlphaFoldDB" id="A0A8X6IIV8"/>
<reference evidence="1" key="1">
    <citation type="submission" date="2020-07" db="EMBL/GenBank/DDBJ databases">
        <title>Multicomponent nature underlies the extraordinary mechanical properties of spider dragline silk.</title>
        <authorList>
            <person name="Kono N."/>
            <person name="Nakamura H."/>
            <person name="Mori M."/>
            <person name="Yoshida Y."/>
            <person name="Ohtoshi R."/>
            <person name="Malay A.D."/>
            <person name="Moran D.A.P."/>
            <person name="Tomita M."/>
            <person name="Numata K."/>
            <person name="Arakawa K."/>
        </authorList>
    </citation>
    <scope>NUCLEOTIDE SEQUENCE</scope>
</reference>
<dbReference type="EMBL" id="BMAO01034265">
    <property type="protein sequence ID" value="GFQ95327.1"/>
    <property type="molecule type" value="Genomic_DNA"/>
</dbReference>
<organism evidence="1 2">
    <name type="scientific">Trichonephila clavata</name>
    <name type="common">Joro spider</name>
    <name type="synonym">Nephila clavata</name>
    <dbReference type="NCBI Taxonomy" id="2740835"/>
    <lineage>
        <taxon>Eukaryota</taxon>
        <taxon>Metazoa</taxon>
        <taxon>Ecdysozoa</taxon>
        <taxon>Arthropoda</taxon>
        <taxon>Chelicerata</taxon>
        <taxon>Arachnida</taxon>
        <taxon>Araneae</taxon>
        <taxon>Araneomorphae</taxon>
        <taxon>Entelegynae</taxon>
        <taxon>Araneoidea</taxon>
        <taxon>Nephilidae</taxon>
        <taxon>Trichonephila</taxon>
    </lineage>
</organism>
<name>A0A8X6IIV8_TRICU</name>
<comment type="caution">
    <text evidence="1">The sequence shown here is derived from an EMBL/GenBank/DDBJ whole genome shotgun (WGS) entry which is preliminary data.</text>
</comment>
<evidence type="ECO:0000313" key="1">
    <source>
        <dbReference type="EMBL" id="GFQ95327.1"/>
    </source>
</evidence>
<sequence length="199" mass="23321">MPVFKCLFAHVCLLIEEKSVMIKQSLDILLERRRFHVSQIRRQRRMFCYLQKQTSEANAIFTEICFLWISKSVLRCYFSAYDLLTEPWTENNWSYKCIVLLDAVFHISSLLIVSFYAGRVSEIKTTILDSLIRLGMVNHSQMEGEDYVEDINFFINIVGNSDMSMKLWNIMPLKRSIAINLLSVIGSYSVIIFQLSHRE</sequence>
<evidence type="ECO:0000313" key="2">
    <source>
        <dbReference type="Proteomes" id="UP000887116"/>
    </source>
</evidence>
<accession>A0A8X6IIV8</accession>
<gene>
    <name evidence="1" type="primary">AVEN_147911_1</name>
    <name evidence="1" type="ORF">TNCT_456921</name>
</gene>
<dbReference type="OrthoDB" id="6420246at2759"/>
<keyword evidence="2" id="KW-1185">Reference proteome</keyword>
<dbReference type="Proteomes" id="UP000887116">
    <property type="component" value="Unassembled WGS sequence"/>
</dbReference>
<proteinExistence type="predicted"/>